<accession>A0ACA9MQK5</accession>
<evidence type="ECO:0000313" key="1">
    <source>
        <dbReference type="EMBL" id="CAG8600892.1"/>
    </source>
</evidence>
<proteinExistence type="predicted"/>
<organism evidence="1 2">
    <name type="scientific">Dentiscutata heterogama</name>
    <dbReference type="NCBI Taxonomy" id="1316150"/>
    <lineage>
        <taxon>Eukaryota</taxon>
        <taxon>Fungi</taxon>
        <taxon>Fungi incertae sedis</taxon>
        <taxon>Mucoromycota</taxon>
        <taxon>Glomeromycotina</taxon>
        <taxon>Glomeromycetes</taxon>
        <taxon>Diversisporales</taxon>
        <taxon>Gigasporaceae</taxon>
        <taxon>Dentiscutata</taxon>
    </lineage>
</organism>
<comment type="caution">
    <text evidence="1">The sequence shown here is derived from an EMBL/GenBank/DDBJ whole genome shotgun (WGS) entry which is preliminary data.</text>
</comment>
<dbReference type="EMBL" id="CAJVPU010009986">
    <property type="protein sequence ID" value="CAG8600892.1"/>
    <property type="molecule type" value="Genomic_DNA"/>
</dbReference>
<dbReference type="Proteomes" id="UP000789702">
    <property type="component" value="Unassembled WGS sequence"/>
</dbReference>
<reference evidence="1" key="1">
    <citation type="submission" date="2021-06" db="EMBL/GenBank/DDBJ databases">
        <authorList>
            <person name="Kallberg Y."/>
            <person name="Tangrot J."/>
            <person name="Rosling A."/>
        </authorList>
    </citation>
    <scope>NUCLEOTIDE SEQUENCE</scope>
    <source>
        <strain evidence="1">IL203A</strain>
    </source>
</reference>
<feature type="non-terminal residue" evidence="1">
    <location>
        <position position="266"/>
    </location>
</feature>
<gene>
    <name evidence="1" type="ORF">DHETER_LOCUS7245</name>
</gene>
<sequence length="266" mass="31346">MVNSTGYFDEDELIFQNEIDIEKKRLAEFDDWHLIDKDFIYKNTTLKQASFTNLGNKSIIHFINRMKKQGIEVPSPRFLYYITAINREKGVSNRMELVDHFDPNKHRIDKYHYLKGVKSILSVELSISEKEVEKILKDLISKYTNDVIYVCLDTGNVMNSFPRDLKNSNLIYKGYTDVNFASQISVKLVSFFNKLKENREKKDLEYFYVYVKQQIKNKLLGKTTVAIYRLDLKLEKSDVTLIDRVEDDNPNTNSLYLSYDLIKRSI</sequence>
<protein>
    <submittedName>
        <fullName evidence="1">13483_t:CDS:1</fullName>
    </submittedName>
</protein>
<evidence type="ECO:0000313" key="2">
    <source>
        <dbReference type="Proteomes" id="UP000789702"/>
    </source>
</evidence>
<name>A0ACA9MQK5_9GLOM</name>
<keyword evidence="2" id="KW-1185">Reference proteome</keyword>